<sequence length="175" mass="19519">MTAAYPPRVTWGLEPIPADADIGGGEVEYIPDSGDDHRKIDLGFEPYSYEPQRGALHWGQWAPDSVPDESTYTSCRDSLIPRCHAGEGETNRHQMEERGRLQLGGTAVSGGRTDGSSRFANRDGNTRAAPTVPPPHRCPEESNAMKYTCLYKVYVLRSDMWNAVRRIPQKTSIQR</sequence>
<name>A0A9N7U5J5_PLEPL</name>
<evidence type="ECO:0000256" key="1">
    <source>
        <dbReference type="SAM" id="MobiDB-lite"/>
    </source>
</evidence>
<evidence type="ECO:0000313" key="2">
    <source>
        <dbReference type="EMBL" id="CAB1425439.1"/>
    </source>
</evidence>
<organism evidence="2 3">
    <name type="scientific">Pleuronectes platessa</name>
    <name type="common">European plaice</name>
    <dbReference type="NCBI Taxonomy" id="8262"/>
    <lineage>
        <taxon>Eukaryota</taxon>
        <taxon>Metazoa</taxon>
        <taxon>Chordata</taxon>
        <taxon>Craniata</taxon>
        <taxon>Vertebrata</taxon>
        <taxon>Euteleostomi</taxon>
        <taxon>Actinopterygii</taxon>
        <taxon>Neopterygii</taxon>
        <taxon>Teleostei</taxon>
        <taxon>Neoteleostei</taxon>
        <taxon>Acanthomorphata</taxon>
        <taxon>Carangaria</taxon>
        <taxon>Pleuronectiformes</taxon>
        <taxon>Pleuronectoidei</taxon>
        <taxon>Pleuronectidae</taxon>
        <taxon>Pleuronectes</taxon>
    </lineage>
</organism>
<evidence type="ECO:0000313" key="3">
    <source>
        <dbReference type="Proteomes" id="UP001153269"/>
    </source>
</evidence>
<dbReference type="AlphaFoldDB" id="A0A9N7U5J5"/>
<proteinExistence type="predicted"/>
<accession>A0A9N7U5J5</accession>
<keyword evidence="3" id="KW-1185">Reference proteome</keyword>
<dbReference type="EMBL" id="CADEAL010000803">
    <property type="protein sequence ID" value="CAB1425439.1"/>
    <property type="molecule type" value="Genomic_DNA"/>
</dbReference>
<protein>
    <submittedName>
        <fullName evidence="2">Uncharacterized protein</fullName>
    </submittedName>
</protein>
<gene>
    <name evidence="2" type="ORF">PLEPLA_LOCUS13369</name>
</gene>
<feature type="region of interest" description="Disordered" evidence="1">
    <location>
        <begin position="103"/>
        <end position="139"/>
    </location>
</feature>
<comment type="caution">
    <text evidence="2">The sequence shown here is derived from an EMBL/GenBank/DDBJ whole genome shotgun (WGS) entry which is preliminary data.</text>
</comment>
<reference evidence="2" key="1">
    <citation type="submission" date="2020-03" db="EMBL/GenBank/DDBJ databases">
        <authorList>
            <person name="Weist P."/>
        </authorList>
    </citation>
    <scope>NUCLEOTIDE SEQUENCE</scope>
</reference>
<dbReference type="Proteomes" id="UP001153269">
    <property type="component" value="Unassembled WGS sequence"/>
</dbReference>